<dbReference type="InterPro" id="IPR010559">
    <property type="entry name" value="Sig_transdc_His_kin_internal"/>
</dbReference>
<protein>
    <submittedName>
        <fullName evidence="4">TPR_REGION domain-containing protein</fullName>
    </submittedName>
</protein>
<dbReference type="Proteomes" id="UP001497416">
    <property type="component" value="Unassembled WGS sequence"/>
</dbReference>
<dbReference type="Pfam" id="PF13424">
    <property type="entry name" value="TPR_12"/>
    <property type="match status" value="3"/>
</dbReference>
<dbReference type="SUPFAM" id="SSF48452">
    <property type="entry name" value="TPR-like"/>
    <property type="match status" value="2"/>
</dbReference>
<dbReference type="InterPro" id="IPR011990">
    <property type="entry name" value="TPR-like_helical_dom_sf"/>
</dbReference>
<keyword evidence="2" id="KW-0812">Transmembrane</keyword>
<keyword evidence="2" id="KW-0472">Membrane</keyword>
<comment type="caution">
    <text evidence="4">The sequence shown here is derived from an EMBL/GenBank/DDBJ whole genome shotgun (WGS) entry which is preliminary data.</text>
</comment>
<sequence length="647" mass="74618">MSKKGFLFFLLLLPFLIFSQGKEKDSARIQSIRELVKEKSKDYFQLDSLLYSSSNNNEFFTKNQNLQLFELSLKNNYLIGQISAKNNLGRILRKESKYNESVKYHKEALDLAKKSGQIEIEAFTLNLLGACHRRYDDVRNALDCHQAALTISKRNKNQTERNTKNISISINSIGNIYLSLQQYNLALNEFEKSLEISKNLDNKIGVAINYENIGFAQENLLLFDDAIKNYKESLKVNEELKSTRGKVICYNNLSSVYRKKGNSKMALKFIEEIYPVAKKYNNNYYLARTLGNYGAALLHNDQLTEAEVKLKEGLELSRKFRFRKSQISCAESLAKLYEKQENYSMAFDYFKKAVEVEKSTFGQKNISYVNNLISKHDLQTKINEIAYLETQSEIESLQFYRNRNILIITLITIALLSIALYSIYRQRLLNNDRKILLLEQQALQTQMNPHFIFNALNSIKLYIINNEQKQAVYYLNKFSKLIRNILDVSKIKEVSLKEELATMDLYMSIENIRFSNEINYQVDINPDMNTDTIKVPPLILQPFLENALWHGLSSKKSDKQIKLTANKVSDTVVEVNIIDNGIGRNAAAKIKEGKSLKRKSVGIDLTKERLKTFSEDYDDEFSLTYHDLTNEDGSPAGTKVSLRFPIA</sequence>
<feature type="repeat" description="TPR" evidence="1">
    <location>
        <begin position="327"/>
        <end position="360"/>
    </location>
</feature>
<evidence type="ECO:0000313" key="5">
    <source>
        <dbReference type="Proteomes" id="UP001497416"/>
    </source>
</evidence>
<dbReference type="PANTHER" id="PTHR34220">
    <property type="entry name" value="SENSOR HISTIDINE KINASE YPDA"/>
    <property type="match status" value="1"/>
</dbReference>
<evidence type="ECO:0000259" key="3">
    <source>
        <dbReference type="Pfam" id="PF06580"/>
    </source>
</evidence>
<evidence type="ECO:0000256" key="2">
    <source>
        <dbReference type="SAM" id="Phobius"/>
    </source>
</evidence>
<dbReference type="InterPro" id="IPR019734">
    <property type="entry name" value="TPR_rpt"/>
</dbReference>
<dbReference type="Gene3D" id="1.25.40.10">
    <property type="entry name" value="Tetratricopeptide repeat domain"/>
    <property type="match status" value="2"/>
</dbReference>
<name>A0ABP1EJS5_9FLAO</name>
<dbReference type="InterPro" id="IPR050640">
    <property type="entry name" value="Bact_2-comp_sensor_kinase"/>
</dbReference>
<dbReference type="Pfam" id="PF13181">
    <property type="entry name" value="TPR_8"/>
    <property type="match status" value="1"/>
</dbReference>
<dbReference type="PANTHER" id="PTHR34220:SF7">
    <property type="entry name" value="SENSOR HISTIDINE KINASE YPDA"/>
    <property type="match status" value="1"/>
</dbReference>
<reference evidence="4 5" key="1">
    <citation type="submission" date="2024-05" db="EMBL/GenBank/DDBJ databases">
        <authorList>
            <person name="Duchaud E."/>
        </authorList>
    </citation>
    <scope>NUCLEOTIDE SEQUENCE [LARGE SCALE GENOMIC DNA]</scope>
    <source>
        <strain evidence="4">Ena-SAMPLE-TAB-13-05-2024-13:56:06:370-140302</strain>
    </source>
</reference>
<dbReference type="EMBL" id="CAXIXY010000003">
    <property type="protein sequence ID" value="CAL2079595.1"/>
    <property type="molecule type" value="Genomic_DNA"/>
</dbReference>
<feature type="repeat" description="TPR" evidence="1">
    <location>
        <begin position="167"/>
        <end position="200"/>
    </location>
</feature>
<feature type="transmembrane region" description="Helical" evidence="2">
    <location>
        <begin position="405"/>
        <end position="424"/>
    </location>
</feature>
<feature type="domain" description="Signal transduction histidine kinase internal region" evidence="3">
    <location>
        <begin position="439"/>
        <end position="517"/>
    </location>
</feature>
<dbReference type="Pfam" id="PF06580">
    <property type="entry name" value="His_kinase"/>
    <property type="match status" value="1"/>
</dbReference>
<gene>
    <name evidence="4" type="ORF">T190607A01A_10890</name>
</gene>
<feature type="repeat" description="TPR" evidence="1">
    <location>
        <begin position="82"/>
        <end position="115"/>
    </location>
</feature>
<dbReference type="InterPro" id="IPR036890">
    <property type="entry name" value="HATPase_C_sf"/>
</dbReference>
<dbReference type="SUPFAM" id="SSF55874">
    <property type="entry name" value="ATPase domain of HSP90 chaperone/DNA topoisomerase II/histidine kinase"/>
    <property type="match status" value="1"/>
</dbReference>
<dbReference type="PROSITE" id="PS50005">
    <property type="entry name" value="TPR"/>
    <property type="match status" value="3"/>
</dbReference>
<evidence type="ECO:0000256" key="1">
    <source>
        <dbReference type="PROSITE-ProRule" id="PRU00339"/>
    </source>
</evidence>
<dbReference type="Gene3D" id="3.30.565.10">
    <property type="entry name" value="Histidine kinase-like ATPase, C-terminal domain"/>
    <property type="match status" value="1"/>
</dbReference>
<evidence type="ECO:0000313" key="4">
    <source>
        <dbReference type="EMBL" id="CAL2079595.1"/>
    </source>
</evidence>
<dbReference type="SMART" id="SM00028">
    <property type="entry name" value="TPR"/>
    <property type="match status" value="7"/>
</dbReference>
<dbReference type="RefSeq" id="WP_348710615.1">
    <property type="nucleotide sequence ID" value="NZ_CAXIXY010000003.1"/>
</dbReference>
<keyword evidence="5" id="KW-1185">Reference proteome</keyword>
<proteinExistence type="predicted"/>
<organism evidence="4 5">
    <name type="scientific">Tenacibaculum platacis</name>
    <dbReference type="NCBI Taxonomy" id="3137852"/>
    <lineage>
        <taxon>Bacteria</taxon>
        <taxon>Pseudomonadati</taxon>
        <taxon>Bacteroidota</taxon>
        <taxon>Flavobacteriia</taxon>
        <taxon>Flavobacteriales</taxon>
        <taxon>Flavobacteriaceae</taxon>
        <taxon>Tenacibaculum</taxon>
    </lineage>
</organism>
<accession>A0ABP1EJS5</accession>
<keyword evidence="2" id="KW-1133">Transmembrane helix</keyword>
<keyword evidence="1" id="KW-0802">TPR repeat</keyword>